<evidence type="ECO:0000259" key="10">
    <source>
        <dbReference type="PROSITE" id="PS50850"/>
    </source>
</evidence>
<dbReference type="Pfam" id="PF07690">
    <property type="entry name" value="MFS_1"/>
    <property type="match status" value="1"/>
</dbReference>
<gene>
    <name evidence="11" type="primary">SIT1_1</name>
    <name evidence="11" type="ORF">Sste5346_006340</name>
</gene>
<feature type="transmembrane region" description="Helical" evidence="9">
    <location>
        <begin position="175"/>
        <end position="193"/>
    </location>
</feature>
<feature type="transmembrane region" description="Helical" evidence="9">
    <location>
        <begin position="405"/>
        <end position="422"/>
    </location>
</feature>
<keyword evidence="4 9" id="KW-0812">Transmembrane</keyword>
<dbReference type="PANTHER" id="PTHR23501">
    <property type="entry name" value="MAJOR FACILITATOR SUPERFAMILY"/>
    <property type="match status" value="1"/>
</dbReference>
<evidence type="ECO:0000256" key="6">
    <source>
        <dbReference type="ARBA" id="ARBA00023065"/>
    </source>
</evidence>
<keyword evidence="5 9" id="KW-1133">Transmembrane helix</keyword>
<evidence type="ECO:0000313" key="12">
    <source>
        <dbReference type="Proteomes" id="UP001583186"/>
    </source>
</evidence>
<evidence type="ECO:0000256" key="7">
    <source>
        <dbReference type="ARBA" id="ARBA00023136"/>
    </source>
</evidence>
<feature type="transmembrane region" description="Helical" evidence="9">
    <location>
        <begin position="466"/>
        <end position="493"/>
    </location>
</feature>
<name>A0ABR3Z005_9PEZI</name>
<comment type="similarity">
    <text evidence="2">Belongs to the major facilitator superfamily.</text>
</comment>
<dbReference type="InterPro" id="IPR036259">
    <property type="entry name" value="MFS_trans_sf"/>
</dbReference>
<evidence type="ECO:0000256" key="8">
    <source>
        <dbReference type="SAM" id="MobiDB-lite"/>
    </source>
</evidence>
<feature type="transmembrane region" description="Helical" evidence="9">
    <location>
        <begin position="340"/>
        <end position="361"/>
    </location>
</feature>
<evidence type="ECO:0000256" key="2">
    <source>
        <dbReference type="ARBA" id="ARBA00008335"/>
    </source>
</evidence>
<proteinExistence type="inferred from homology"/>
<dbReference type="SUPFAM" id="SSF103473">
    <property type="entry name" value="MFS general substrate transporter"/>
    <property type="match status" value="1"/>
</dbReference>
<feature type="compositionally biased region" description="Polar residues" evidence="8">
    <location>
        <begin position="608"/>
        <end position="626"/>
    </location>
</feature>
<sequence>MGAEEQPTEREASPPAPVTATTTIANTADVSQIKPSGVARVEVLSRLISWPERIFLFFAVFAVSYGYSLDNTCRNAYQPYALSSFGEHSLLSTVVVLGTVIGAVLQPISAKLSDIFGRVELVGLAMIFYTVGTIVVATSHNLPTFSGGVVIWEMGHTSVLFIMQILIADFSSTRWRVMFSFVPGLPTIINTWVSGNITSSALKHIGWQWGIGMWAIIIPVGTLPIFFSFWVIGRRAKKQSVVYVEQVHANWAAARRRPLQFLVELFWLLDVIGIILLVALLALTLVPFTLAGGVKKTWQQPHIIAPLVVGILCIPVFVLWELRAPKPLVPFPLLKKREVWAPICMGIFQNCTFLLVGTYLFTVLQVSFGFSVAAATRVSSLYGFTNAVIFPFLGLAVYKARHLKYFVVFGTVLYMVGLGLLIRYRGGSAGDGRAGIIGGEVVLGVGGGIFFYAAQATLQVGLKHEHLAAVTGVSLAVHYIGSALGATLSGAIWTQLLPARLEMELAPINSTLAATAFASPLTAIVPAYPLGTPERTAVIEAYRYIQRILTIAAICLSVPLVLLALILPNPELNDAQNLVDGNVELEPEDKKVDDADANETQENKAQRAPQTTEQAVQPDTAEITSK</sequence>
<comment type="caution">
    <text evidence="11">The sequence shown here is derived from an EMBL/GenBank/DDBJ whole genome shotgun (WGS) entry which is preliminary data.</text>
</comment>
<feature type="transmembrane region" description="Helical" evidence="9">
    <location>
        <begin position="434"/>
        <end position="454"/>
    </location>
</feature>
<feature type="transmembrane region" description="Helical" evidence="9">
    <location>
        <begin position="149"/>
        <end position="168"/>
    </location>
</feature>
<evidence type="ECO:0000256" key="5">
    <source>
        <dbReference type="ARBA" id="ARBA00022989"/>
    </source>
</evidence>
<evidence type="ECO:0000256" key="1">
    <source>
        <dbReference type="ARBA" id="ARBA00004127"/>
    </source>
</evidence>
<dbReference type="PANTHER" id="PTHR23501:SF92">
    <property type="entry name" value="GLUTATHIONE EXCHANGER 1-RELATED"/>
    <property type="match status" value="1"/>
</dbReference>
<keyword evidence="7 9" id="KW-0472">Membrane</keyword>
<dbReference type="Gene3D" id="1.20.1250.20">
    <property type="entry name" value="MFS general substrate transporter like domains"/>
    <property type="match status" value="2"/>
</dbReference>
<reference evidence="11 12" key="1">
    <citation type="journal article" date="2024" name="IMA Fungus">
        <title>IMA Genome - F19 : A genome assembly and annotation guide to empower mycologists, including annotated draft genome sequences of Ceratocystis pirilliformis, Diaporthe australafricana, Fusarium ophioides, Paecilomyces lecythidis, and Sporothrix stenoceras.</title>
        <authorList>
            <person name="Aylward J."/>
            <person name="Wilson A.M."/>
            <person name="Visagie C.M."/>
            <person name="Spraker J."/>
            <person name="Barnes I."/>
            <person name="Buitendag C."/>
            <person name="Ceriani C."/>
            <person name="Del Mar Angel L."/>
            <person name="du Plessis D."/>
            <person name="Fuchs T."/>
            <person name="Gasser K."/>
            <person name="Kramer D."/>
            <person name="Li W."/>
            <person name="Munsamy K."/>
            <person name="Piso A."/>
            <person name="Price J.L."/>
            <person name="Sonnekus B."/>
            <person name="Thomas C."/>
            <person name="van der Nest A."/>
            <person name="van Dijk A."/>
            <person name="van Heerden A."/>
            <person name="van Vuuren N."/>
            <person name="Yilmaz N."/>
            <person name="Duong T.A."/>
            <person name="van der Merwe N.A."/>
            <person name="Wingfield M.J."/>
            <person name="Wingfield B.D."/>
        </authorList>
    </citation>
    <scope>NUCLEOTIDE SEQUENCE [LARGE SCALE GENOMIC DNA]</scope>
    <source>
        <strain evidence="11 12">CMW 5346</strain>
    </source>
</reference>
<feature type="transmembrane region" description="Helical" evidence="9">
    <location>
        <begin position="213"/>
        <end position="232"/>
    </location>
</feature>
<protein>
    <submittedName>
        <fullName evidence="11">Ferrioxamine B transporter</fullName>
    </submittedName>
</protein>
<feature type="transmembrane region" description="Helical" evidence="9">
    <location>
        <begin position="548"/>
        <end position="567"/>
    </location>
</feature>
<evidence type="ECO:0000256" key="4">
    <source>
        <dbReference type="ARBA" id="ARBA00022692"/>
    </source>
</evidence>
<dbReference type="InterPro" id="IPR011701">
    <property type="entry name" value="MFS"/>
</dbReference>
<feature type="transmembrane region" description="Helical" evidence="9">
    <location>
        <begin position="54"/>
        <end position="69"/>
    </location>
</feature>
<dbReference type="Proteomes" id="UP001583186">
    <property type="component" value="Unassembled WGS sequence"/>
</dbReference>
<organism evidence="11 12">
    <name type="scientific">Sporothrix stenoceras</name>
    <dbReference type="NCBI Taxonomy" id="5173"/>
    <lineage>
        <taxon>Eukaryota</taxon>
        <taxon>Fungi</taxon>
        <taxon>Dikarya</taxon>
        <taxon>Ascomycota</taxon>
        <taxon>Pezizomycotina</taxon>
        <taxon>Sordariomycetes</taxon>
        <taxon>Sordariomycetidae</taxon>
        <taxon>Ophiostomatales</taxon>
        <taxon>Ophiostomataceae</taxon>
        <taxon>Sporothrix</taxon>
    </lineage>
</organism>
<accession>A0ABR3Z005</accession>
<dbReference type="PROSITE" id="PS50850">
    <property type="entry name" value="MFS"/>
    <property type="match status" value="1"/>
</dbReference>
<comment type="subcellular location">
    <subcellularLocation>
        <location evidence="1">Endomembrane system</location>
        <topology evidence="1">Multi-pass membrane protein</topology>
    </subcellularLocation>
</comment>
<feature type="transmembrane region" description="Helical" evidence="9">
    <location>
        <begin position="381"/>
        <end position="398"/>
    </location>
</feature>
<evidence type="ECO:0000256" key="3">
    <source>
        <dbReference type="ARBA" id="ARBA00022448"/>
    </source>
</evidence>
<feature type="transmembrane region" description="Helical" evidence="9">
    <location>
        <begin position="89"/>
        <end position="108"/>
    </location>
</feature>
<feature type="transmembrane region" description="Helical" evidence="9">
    <location>
        <begin position="303"/>
        <end position="320"/>
    </location>
</feature>
<keyword evidence="12" id="KW-1185">Reference proteome</keyword>
<keyword evidence="6" id="KW-0406">Ion transport</keyword>
<evidence type="ECO:0000313" key="11">
    <source>
        <dbReference type="EMBL" id="KAL1893512.1"/>
    </source>
</evidence>
<feature type="transmembrane region" description="Helical" evidence="9">
    <location>
        <begin position="505"/>
        <end position="528"/>
    </location>
</feature>
<feature type="domain" description="Major facilitator superfamily (MFS) profile" evidence="10">
    <location>
        <begin position="54"/>
        <end position="571"/>
    </location>
</feature>
<evidence type="ECO:0000256" key="9">
    <source>
        <dbReference type="SAM" id="Phobius"/>
    </source>
</evidence>
<feature type="region of interest" description="Disordered" evidence="8">
    <location>
        <begin position="587"/>
        <end position="626"/>
    </location>
</feature>
<dbReference type="InterPro" id="IPR020846">
    <property type="entry name" value="MFS_dom"/>
</dbReference>
<feature type="transmembrane region" description="Helical" evidence="9">
    <location>
        <begin position="115"/>
        <end position="137"/>
    </location>
</feature>
<keyword evidence="3" id="KW-0813">Transport</keyword>
<dbReference type="EMBL" id="JAWCUI010000037">
    <property type="protein sequence ID" value="KAL1893512.1"/>
    <property type="molecule type" value="Genomic_DNA"/>
</dbReference>
<feature type="transmembrane region" description="Helical" evidence="9">
    <location>
        <begin position="265"/>
        <end position="291"/>
    </location>
</feature>